<sequence length="281" mass="32211">MYFCVLITTQGRLNYLERLFESLRQQTYQNFFVLLGDQSSDGELDSLISRYEKNFRIDRHILPKMSLSAARNALLPFVEGEYIYFSDDDSYLAPSTFAIMTQYALKWPQAGALIGSGQSRPVSQNARTDSLPNRELSVYSVFKNCPSWCIFIKKNIPQLIGFFDENIGVGAPTPWQSGEETDYLLRILTAGRPVVLCTNAHIFHDAEANHPLNLDKTKSYSAGRMYTIKKHNLPTWFAICNVLYPLLQIISEVPRDGLPALKRRITMFFSRLYWLVKLAIK</sequence>
<gene>
    <name evidence="2" type="ORF">SDC9_61723</name>
</gene>
<feature type="domain" description="Glycosyltransferase 2-like" evidence="1">
    <location>
        <begin position="4"/>
        <end position="107"/>
    </location>
</feature>
<dbReference type="Pfam" id="PF00535">
    <property type="entry name" value="Glycos_transf_2"/>
    <property type="match status" value="1"/>
</dbReference>
<comment type="caution">
    <text evidence="2">The sequence shown here is derived from an EMBL/GenBank/DDBJ whole genome shotgun (WGS) entry which is preliminary data.</text>
</comment>
<dbReference type="Gene3D" id="3.90.550.10">
    <property type="entry name" value="Spore Coat Polysaccharide Biosynthesis Protein SpsA, Chain A"/>
    <property type="match status" value="1"/>
</dbReference>
<dbReference type="InterPro" id="IPR001173">
    <property type="entry name" value="Glyco_trans_2-like"/>
</dbReference>
<evidence type="ECO:0000313" key="2">
    <source>
        <dbReference type="EMBL" id="MPM15354.1"/>
    </source>
</evidence>
<dbReference type="AlphaFoldDB" id="A0A644XMR2"/>
<dbReference type="PANTHER" id="PTHR22916">
    <property type="entry name" value="GLYCOSYLTRANSFERASE"/>
    <property type="match status" value="1"/>
</dbReference>
<organism evidence="2">
    <name type="scientific">bioreactor metagenome</name>
    <dbReference type="NCBI Taxonomy" id="1076179"/>
    <lineage>
        <taxon>unclassified sequences</taxon>
        <taxon>metagenomes</taxon>
        <taxon>ecological metagenomes</taxon>
    </lineage>
</organism>
<dbReference type="EMBL" id="VSSQ01002430">
    <property type="protein sequence ID" value="MPM15354.1"/>
    <property type="molecule type" value="Genomic_DNA"/>
</dbReference>
<proteinExistence type="predicted"/>
<dbReference type="CDD" id="cd00761">
    <property type="entry name" value="Glyco_tranf_GTA_type"/>
    <property type="match status" value="1"/>
</dbReference>
<dbReference type="InterPro" id="IPR029044">
    <property type="entry name" value="Nucleotide-diphossugar_trans"/>
</dbReference>
<accession>A0A644XMR2</accession>
<dbReference type="SUPFAM" id="SSF53448">
    <property type="entry name" value="Nucleotide-diphospho-sugar transferases"/>
    <property type="match status" value="1"/>
</dbReference>
<protein>
    <recommendedName>
        <fullName evidence="1">Glycosyltransferase 2-like domain-containing protein</fullName>
    </recommendedName>
</protein>
<name>A0A644XMR2_9ZZZZ</name>
<evidence type="ECO:0000259" key="1">
    <source>
        <dbReference type="Pfam" id="PF00535"/>
    </source>
</evidence>
<reference evidence="2" key="1">
    <citation type="submission" date="2019-08" db="EMBL/GenBank/DDBJ databases">
        <authorList>
            <person name="Kucharzyk K."/>
            <person name="Murdoch R.W."/>
            <person name="Higgins S."/>
            <person name="Loffler F."/>
        </authorList>
    </citation>
    <scope>NUCLEOTIDE SEQUENCE</scope>
</reference>